<feature type="domain" description="Peptidase M20 dimerisation" evidence="6">
    <location>
        <begin position="228"/>
        <end position="373"/>
    </location>
</feature>
<accession>A0A2W5SW67</accession>
<evidence type="ECO:0000256" key="4">
    <source>
        <dbReference type="ARBA" id="ARBA00022801"/>
    </source>
</evidence>
<keyword evidence="5" id="KW-0862">Zinc</keyword>
<comment type="similarity">
    <text evidence="2">Belongs to the peptidase M20A family.</text>
</comment>
<dbReference type="GO" id="GO:0016787">
    <property type="term" value="F:hydrolase activity"/>
    <property type="evidence" value="ECO:0007669"/>
    <property type="project" value="UniProtKB-KW"/>
</dbReference>
<comment type="caution">
    <text evidence="7">The sequence shown here is derived from an EMBL/GenBank/DDBJ whole genome shotgun (WGS) entry which is preliminary data.</text>
</comment>
<dbReference type="PROSITE" id="PS51257">
    <property type="entry name" value="PROKAR_LIPOPROTEIN"/>
    <property type="match status" value="1"/>
</dbReference>
<organism evidence="7 8">
    <name type="scientific">Archangium gephyra</name>
    <dbReference type="NCBI Taxonomy" id="48"/>
    <lineage>
        <taxon>Bacteria</taxon>
        <taxon>Pseudomonadati</taxon>
        <taxon>Myxococcota</taxon>
        <taxon>Myxococcia</taxon>
        <taxon>Myxococcales</taxon>
        <taxon>Cystobacterineae</taxon>
        <taxon>Archangiaceae</taxon>
        <taxon>Archangium</taxon>
    </lineage>
</organism>
<dbReference type="PANTHER" id="PTHR43808">
    <property type="entry name" value="ACETYLORNITHINE DEACETYLASE"/>
    <property type="match status" value="1"/>
</dbReference>
<evidence type="ECO:0000313" key="7">
    <source>
        <dbReference type="EMBL" id="PZR05023.1"/>
    </source>
</evidence>
<dbReference type="Proteomes" id="UP000249061">
    <property type="component" value="Unassembled WGS sequence"/>
</dbReference>
<dbReference type="SUPFAM" id="SSF55031">
    <property type="entry name" value="Bacterial exopeptidase dimerisation domain"/>
    <property type="match status" value="1"/>
</dbReference>
<dbReference type="SUPFAM" id="SSF53187">
    <property type="entry name" value="Zn-dependent exopeptidases"/>
    <property type="match status" value="1"/>
</dbReference>
<comment type="cofactor">
    <cofactor evidence="1">
        <name>Zn(2+)</name>
        <dbReference type="ChEBI" id="CHEBI:29105"/>
    </cofactor>
</comment>
<dbReference type="PIRSF" id="PIRSF036696">
    <property type="entry name" value="ACY-1"/>
    <property type="match status" value="1"/>
</dbReference>
<protein>
    <recommendedName>
        <fullName evidence="6">Peptidase M20 dimerisation domain-containing protein</fullName>
    </recommendedName>
</protein>
<reference evidence="7 8" key="1">
    <citation type="submission" date="2017-08" db="EMBL/GenBank/DDBJ databases">
        <title>Infants hospitalized years apart are colonized by the same room-sourced microbial strains.</title>
        <authorList>
            <person name="Brooks B."/>
            <person name="Olm M.R."/>
            <person name="Firek B.A."/>
            <person name="Baker R."/>
            <person name="Thomas B.C."/>
            <person name="Morowitz M.J."/>
            <person name="Banfield J.F."/>
        </authorList>
    </citation>
    <scope>NUCLEOTIDE SEQUENCE [LARGE SCALE GENOMIC DNA]</scope>
    <source>
        <strain evidence="7">S2_003_000_R2_14</strain>
    </source>
</reference>
<sequence>MRVTPLLLSLVVVACASPVRTPHEAPAGVEKWSEGIDWKQAGDETVALLQGYLKLDTMNPPGNETLGAEYLKSELAKDGLEATVHEFAPGRGSLIARLKAGAPSGQKPLCLLSHIDTVPAEDDKWPSDTGPLSGVVKDGMVWGRGALDMKGMGALELQTFRLLARNKVTLHRDVLLLAVADEEVAEGGMKLVTEKLWSEVDCGHVINEGGMGIKGLLSEGETTFAISVGEKGVFWARITAEGEAGHGSTPIDERAPTRLVKALAKFDTRKPTPRVQPAMYELLRREGAKNGGASGFVMQRPALVDQFAMKKLLARPTTRATITDTCQVTGFDGRGTAPNVIPSGVSAIVDCRLLPGTTPKAMQEELEALIKDVPGVKVEVLQAFEAGVSDIDDPLFDALARQAVRGHPNAIAGPAISPGFTDSILARAKGARAYGFVPFDITPEELATFHGRDERVSVANVHRGLEVLFRAVVDVSATAP</sequence>
<dbReference type="InterPro" id="IPR050072">
    <property type="entry name" value="Peptidase_M20A"/>
</dbReference>
<evidence type="ECO:0000256" key="2">
    <source>
        <dbReference type="ARBA" id="ARBA00006247"/>
    </source>
</evidence>
<dbReference type="InterPro" id="IPR036264">
    <property type="entry name" value="Bact_exopeptidase_dim_dom"/>
</dbReference>
<dbReference type="PANTHER" id="PTHR43808:SF8">
    <property type="entry name" value="PEPTIDASE M20 DIMERISATION DOMAIN-CONTAINING PROTEIN"/>
    <property type="match status" value="1"/>
</dbReference>
<proteinExistence type="inferred from homology"/>
<keyword evidence="3" id="KW-0479">Metal-binding</keyword>
<dbReference type="GO" id="GO:0046872">
    <property type="term" value="F:metal ion binding"/>
    <property type="evidence" value="ECO:0007669"/>
    <property type="project" value="UniProtKB-KW"/>
</dbReference>
<dbReference type="AlphaFoldDB" id="A0A2W5SW67"/>
<dbReference type="Pfam" id="PF01546">
    <property type="entry name" value="Peptidase_M20"/>
    <property type="match status" value="1"/>
</dbReference>
<dbReference type="EMBL" id="QFQP01000049">
    <property type="protein sequence ID" value="PZR05023.1"/>
    <property type="molecule type" value="Genomic_DNA"/>
</dbReference>
<dbReference type="Gene3D" id="3.40.630.10">
    <property type="entry name" value="Zn peptidases"/>
    <property type="match status" value="1"/>
</dbReference>
<keyword evidence="4" id="KW-0378">Hydrolase</keyword>
<dbReference type="Pfam" id="PF07687">
    <property type="entry name" value="M20_dimer"/>
    <property type="match status" value="1"/>
</dbReference>
<dbReference type="InterPro" id="IPR011650">
    <property type="entry name" value="Peptidase_M20_dimer"/>
</dbReference>
<evidence type="ECO:0000259" key="6">
    <source>
        <dbReference type="Pfam" id="PF07687"/>
    </source>
</evidence>
<name>A0A2W5SW67_9BACT</name>
<dbReference type="InterPro" id="IPR002933">
    <property type="entry name" value="Peptidase_M20"/>
</dbReference>
<evidence type="ECO:0000313" key="8">
    <source>
        <dbReference type="Proteomes" id="UP000249061"/>
    </source>
</evidence>
<gene>
    <name evidence="7" type="ORF">DI536_33240</name>
</gene>
<evidence type="ECO:0000256" key="5">
    <source>
        <dbReference type="ARBA" id="ARBA00022833"/>
    </source>
</evidence>
<dbReference type="Gene3D" id="1.10.150.900">
    <property type="match status" value="1"/>
</dbReference>
<dbReference type="Gene3D" id="3.30.70.360">
    <property type="match status" value="1"/>
</dbReference>
<evidence type="ECO:0000256" key="3">
    <source>
        <dbReference type="ARBA" id="ARBA00022723"/>
    </source>
</evidence>
<evidence type="ECO:0000256" key="1">
    <source>
        <dbReference type="ARBA" id="ARBA00001947"/>
    </source>
</evidence>